<evidence type="ECO:0000313" key="9">
    <source>
        <dbReference type="EMBL" id="KAB2576904.1"/>
    </source>
</evidence>
<dbReference type="Pfam" id="PF20684">
    <property type="entry name" value="Fung_rhodopsin"/>
    <property type="match status" value="1"/>
</dbReference>
<protein>
    <recommendedName>
        <fullName evidence="8">Rhodopsin domain-containing protein</fullName>
    </recommendedName>
</protein>
<comment type="caution">
    <text evidence="9">The sequence shown here is derived from an EMBL/GenBank/DDBJ whole genome shotgun (WGS) entry which is preliminary data.</text>
</comment>
<feature type="transmembrane region" description="Helical" evidence="7">
    <location>
        <begin position="109"/>
        <end position="133"/>
    </location>
</feature>
<dbReference type="OrthoDB" id="444631at2759"/>
<organism evidence="9 10">
    <name type="scientific">Lasiodiplodia theobromae</name>
    <dbReference type="NCBI Taxonomy" id="45133"/>
    <lineage>
        <taxon>Eukaryota</taxon>
        <taxon>Fungi</taxon>
        <taxon>Dikarya</taxon>
        <taxon>Ascomycota</taxon>
        <taxon>Pezizomycotina</taxon>
        <taxon>Dothideomycetes</taxon>
        <taxon>Dothideomycetes incertae sedis</taxon>
        <taxon>Botryosphaeriales</taxon>
        <taxon>Botryosphaeriaceae</taxon>
        <taxon>Lasiodiplodia</taxon>
    </lineage>
</organism>
<sequence length="394" mass="43511">MMVLFTIGPQYGLGTHMDDVDPNDQTMFIRIMVAGATLYNTVMLACKLSILLLYRRLFPIEDFNKRWWCITIFTISYSLVIAIASAFGWTLVNTKWHAHETGDKSPAKWAFYVANTAFNLIIRLQSVILYAMDDDGDVTYQSSKLAIWSLVETTVSIVCVCAPTLRPFFRRHFGSFFSWSSRYGTGSGFNLSGDGPHRYPHTTNNGDIESNNRSSQFITYHSFLRSTRSHSRHMTQSSISSPHHPHHHHHHGSSSSPVMGQSLELGNSASGQKVEPQVIEVIVDHRAGSDSGGETASMPPSAGYVEDDARSTDRIISDIGGIGYAQGVSSSSVVEATRASSADIVRPGRDDDDDDNDGHLGSGGHGRAPARNTMSDFDFGIRVETTYEVRHEPK</sequence>
<feature type="domain" description="Rhodopsin" evidence="8">
    <location>
        <begin position="7"/>
        <end position="122"/>
    </location>
</feature>
<comment type="subcellular location">
    <subcellularLocation>
        <location evidence="1">Membrane</location>
        <topology evidence="1">Multi-pass membrane protein</topology>
    </subcellularLocation>
</comment>
<reference evidence="9 10" key="1">
    <citation type="journal article" date="2019" name="Sci. Rep.">
        <title>A multi-omics analysis of the grapevine pathogen Lasiodiplodia theobromae reveals that temperature affects the expression of virulence- and pathogenicity-related genes.</title>
        <authorList>
            <person name="Felix C."/>
            <person name="Meneses R."/>
            <person name="Goncalves M.F.M."/>
            <person name="Tilleman L."/>
            <person name="Duarte A.S."/>
            <person name="Jorrin-Novo J.V."/>
            <person name="Van de Peer Y."/>
            <person name="Deforce D."/>
            <person name="Van Nieuwerburgh F."/>
            <person name="Esteves A.C."/>
            <person name="Alves A."/>
        </authorList>
    </citation>
    <scope>NUCLEOTIDE SEQUENCE [LARGE SCALE GENOMIC DNA]</scope>
    <source>
        <strain evidence="9 10">LA-SOL3</strain>
    </source>
</reference>
<dbReference type="InterPro" id="IPR049326">
    <property type="entry name" value="Rhodopsin_dom_fungi"/>
</dbReference>
<feature type="transmembrane region" description="Helical" evidence="7">
    <location>
        <begin position="66"/>
        <end position="89"/>
    </location>
</feature>
<feature type="transmembrane region" description="Helical" evidence="7">
    <location>
        <begin position="27"/>
        <end position="54"/>
    </location>
</feature>
<evidence type="ECO:0000313" key="10">
    <source>
        <dbReference type="Proteomes" id="UP000325902"/>
    </source>
</evidence>
<evidence type="ECO:0000256" key="4">
    <source>
        <dbReference type="ARBA" id="ARBA00023136"/>
    </source>
</evidence>
<evidence type="ECO:0000259" key="8">
    <source>
        <dbReference type="Pfam" id="PF20684"/>
    </source>
</evidence>
<feature type="region of interest" description="Disordered" evidence="6">
    <location>
        <begin position="339"/>
        <end position="379"/>
    </location>
</feature>
<dbReference type="PANTHER" id="PTHR33048">
    <property type="entry name" value="PTH11-LIKE INTEGRAL MEMBRANE PROTEIN (AFU_ORTHOLOGUE AFUA_5G11245)"/>
    <property type="match status" value="1"/>
</dbReference>
<dbReference type="EMBL" id="VCHE01000020">
    <property type="protein sequence ID" value="KAB2576904.1"/>
    <property type="molecule type" value="Genomic_DNA"/>
</dbReference>
<evidence type="ECO:0000256" key="2">
    <source>
        <dbReference type="ARBA" id="ARBA00022692"/>
    </source>
</evidence>
<dbReference type="AlphaFoldDB" id="A0A5N5DJ22"/>
<evidence type="ECO:0000256" key="5">
    <source>
        <dbReference type="ARBA" id="ARBA00038359"/>
    </source>
</evidence>
<evidence type="ECO:0000256" key="6">
    <source>
        <dbReference type="SAM" id="MobiDB-lite"/>
    </source>
</evidence>
<keyword evidence="2 7" id="KW-0812">Transmembrane</keyword>
<feature type="region of interest" description="Disordered" evidence="6">
    <location>
        <begin position="231"/>
        <end position="272"/>
    </location>
</feature>
<feature type="compositionally biased region" description="Basic residues" evidence="6">
    <location>
        <begin position="243"/>
        <end position="252"/>
    </location>
</feature>
<evidence type="ECO:0000256" key="3">
    <source>
        <dbReference type="ARBA" id="ARBA00022989"/>
    </source>
</evidence>
<keyword evidence="3 7" id="KW-1133">Transmembrane helix</keyword>
<evidence type="ECO:0000256" key="7">
    <source>
        <dbReference type="SAM" id="Phobius"/>
    </source>
</evidence>
<keyword evidence="10" id="KW-1185">Reference proteome</keyword>
<dbReference type="Proteomes" id="UP000325902">
    <property type="component" value="Unassembled WGS sequence"/>
</dbReference>
<dbReference type="GO" id="GO:0016020">
    <property type="term" value="C:membrane"/>
    <property type="evidence" value="ECO:0007669"/>
    <property type="project" value="UniProtKB-SubCell"/>
</dbReference>
<accession>A0A5N5DJ22</accession>
<dbReference type="PANTHER" id="PTHR33048:SF47">
    <property type="entry name" value="INTEGRAL MEMBRANE PROTEIN-RELATED"/>
    <property type="match status" value="1"/>
</dbReference>
<comment type="similarity">
    <text evidence="5">Belongs to the SAT4 family.</text>
</comment>
<name>A0A5N5DJ22_9PEZI</name>
<proteinExistence type="inferred from homology"/>
<feature type="transmembrane region" description="Helical" evidence="7">
    <location>
        <begin position="145"/>
        <end position="165"/>
    </location>
</feature>
<evidence type="ECO:0000256" key="1">
    <source>
        <dbReference type="ARBA" id="ARBA00004141"/>
    </source>
</evidence>
<keyword evidence="4 7" id="KW-0472">Membrane</keyword>
<dbReference type="InterPro" id="IPR052337">
    <property type="entry name" value="SAT4-like"/>
</dbReference>
<feature type="region of interest" description="Disordered" evidence="6">
    <location>
        <begin position="287"/>
        <end position="308"/>
    </location>
</feature>
<gene>
    <name evidence="9" type="ORF">DBV05_g4427</name>
</gene>